<dbReference type="AlphaFoldDB" id="A0AAU9XSQ6"/>
<name>A0AAU9XSQ6_9CNID</name>
<dbReference type="EMBL" id="CALNXJ010000058">
    <property type="protein sequence ID" value="CAH3155497.1"/>
    <property type="molecule type" value="Genomic_DNA"/>
</dbReference>
<evidence type="ECO:0000313" key="1">
    <source>
        <dbReference type="EMBL" id="CAH3155497.1"/>
    </source>
</evidence>
<evidence type="ECO:0000313" key="2">
    <source>
        <dbReference type="Proteomes" id="UP001159428"/>
    </source>
</evidence>
<comment type="caution">
    <text evidence="1">The sequence shown here is derived from an EMBL/GenBank/DDBJ whole genome shotgun (WGS) entry which is preliminary data.</text>
</comment>
<protein>
    <recommendedName>
        <fullName evidence="3">Transposase</fullName>
    </recommendedName>
</protein>
<reference evidence="1 2" key="1">
    <citation type="submission" date="2022-05" db="EMBL/GenBank/DDBJ databases">
        <authorList>
            <consortium name="Genoscope - CEA"/>
            <person name="William W."/>
        </authorList>
    </citation>
    <scope>NUCLEOTIDE SEQUENCE [LARGE SCALE GENOMIC DNA]</scope>
</reference>
<evidence type="ECO:0008006" key="3">
    <source>
        <dbReference type="Google" id="ProtNLM"/>
    </source>
</evidence>
<organism evidence="1 2">
    <name type="scientific">Pocillopora meandrina</name>
    <dbReference type="NCBI Taxonomy" id="46732"/>
    <lineage>
        <taxon>Eukaryota</taxon>
        <taxon>Metazoa</taxon>
        <taxon>Cnidaria</taxon>
        <taxon>Anthozoa</taxon>
        <taxon>Hexacorallia</taxon>
        <taxon>Scleractinia</taxon>
        <taxon>Astrocoeniina</taxon>
        <taxon>Pocilloporidae</taxon>
        <taxon>Pocillopora</taxon>
    </lineage>
</organism>
<sequence length="108" mass="12938">MLFMHYCIWEALKSAKGKTHKHQTLFRFYFHGCGWKAKDVFWDHGEILWLKVMDQLMTMINDKKRNCHVQDEDLPQFVYDMEEWVSTDSDMISENETVKGDISCPMQL</sequence>
<proteinExistence type="predicted"/>
<dbReference type="Proteomes" id="UP001159428">
    <property type="component" value="Unassembled WGS sequence"/>
</dbReference>
<gene>
    <name evidence="1" type="ORF">PMEA_00028020</name>
</gene>
<keyword evidence="2" id="KW-1185">Reference proteome</keyword>
<accession>A0AAU9XSQ6</accession>